<feature type="chain" id="PRO_5047246743" evidence="1">
    <location>
        <begin position="26"/>
        <end position="405"/>
    </location>
</feature>
<sequence>MANQSGPSLSMLELLLPELLEIILAATGLDDLHAFIRASPTLYRVFCQTKASIILKVCANDLGPAIRDAIILASVGYAREDEAVAAWKDRLLSRKDRWLKGVSTDEALTGIVVTINRTVQYFVDFYTRSRFTRFEKRLGGQPKDACTGTLSATERENLSQAFVRRQAIVNMYRLSLDTRPAQAGSELAVIDHILALFEPWEKEQIAQVDSFVYDLCIALQACEKTYEEGVPRMQIWQRQYGEYYPQLPALRRKMTQAAAADAELMNRILASRPFRGSDSMTWVGKTAWKFLRDSHWQPNPSTSPLPPSGPPVPCNLTSQSPVEPPWGWLDAVGHTGNRWGDELYVKLPLFANRHAWILNSLKREDFDRWRWAGFVFWDRSRVKILNRGLLDHVTTSTGWLANLYE</sequence>
<dbReference type="RefSeq" id="XP_066717259.1">
    <property type="nucleotide sequence ID" value="XM_066857990.1"/>
</dbReference>
<accession>A0ABR1VIA2</accession>
<name>A0ABR1VIA2_9PEZI</name>
<evidence type="ECO:0000313" key="3">
    <source>
        <dbReference type="Proteomes" id="UP001480595"/>
    </source>
</evidence>
<protein>
    <submittedName>
        <fullName evidence="2">Uncharacterized protein</fullName>
    </submittedName>
</protein>
<evidence type="ECO:0000256" key="1">
    <source>
        <dbReference type="SAM" id="SignalP"/>
    </source>
</evidence>
<dbReference type="GeneID" id="92091053"/>
<keyword evidence="1" id="KW-0732">Signal</keyword>
<comment type="caution">
    <text evidence="2">The sequence shown here is derived from an EMBL/GenBank/DDBJ whole genome shotgun (WGS) entry which is preliminary data.</text>
</comment>
<gene>
    <name evidence="2" type="ORF">PG994_006581</name>
</gene>
<dbReference type="Proteomes" id="UP001480595">
    <property type="component" value="Unassembled WGS sequence"/>
</dbReference>
<proteinExistence type="predicted"/>
<feature type="signal peptide" evidence="1">
    <location>
        <begin position="1"/>
        <end position="25"/>
    </location>
</feature>
<evidence type="ECO:0000313" key="2">
    <source>
        <dbReference type="EMBL" id="KAK8069965.1"/>
    </source>
</evidence>
<dbReference type="EMBL" id="JAQQWL010000006">
    <property type="protein sequence ID" value="KAK8069965.1"/>
    <property type="molecule type" value="Genomic_DNA"/>
</dbReference>
<keyword evidence="3" id="KW-1185">Reference proteome</keyword>
<reference evidence="2 3" key="1">
    <citation type="submission" date="2023-01" db="EMBL/GenBank/DDBJ databases">
        <title>Analysis of 21 Apiospora genomes using comparative genomics revels a genus with tremendous synthesis potential of carbohydrate active enzymes and secondary metabolites.</title>
        <authorList>
            <person name="Sorensen T."/>
        </authorList>
    </citation>
    <scope>NUCLEOTIDE SEQUENCE [LARGE SCALE GENOMIC DNA]</scope>
    <source>
        <strain evidence="2 3">CBS 135458</strain>
    </source>
</reference>
<organism evidence="2 3">
    <name type="scientific">Apiospora phragmitis</name>
    <dbReference type="NCBI Taxonomy" id="2905665"/>
    <lineage>
        <taxon>Eukaryota</taxon>
        <taxon>Fungi</taxon>
        <taxon>Dikarya</taxon>
        <taxon>Ascomycota</taxon>
        <taxon>Pezizomycotina</taxon>
        <taxon>Sordariomycetes</taxon>
        <taxon>Xylariomycetidae</taxon>
        <taxon>Amphisphaeriales</taxon>
        <taxon>Apiosporaceae</taxon>
        <taxon>Apiospora</taxon>
    </lineage>
</organism>